<dbReference type="GO" id="GO:0016020">
    <property type="term" value="C:membrane"/>
    <property type="evidence" value="ECO:0007669"/>
    <property type="project" value="InterPro"/>
</dbReference>
<feature type="compositionally biased region" description="Basic and acidic residues" evidence="1">
    <location>
        <begin position="97"/>
        <end position="110"/>
    </location>
</feature>
<dbReference type="Pfam" id="PF15061">
    <property type="entry name" value="MITRAC7_Phoenixin"/>
    <property type="match status" value="1"/>
</dbReference>
<dbReference type="GO" id="GO:0033617">
    <property type="term" value="P:mitochondrial respiratory chain complex IV assembly"/>
    <property type="evidence" value="ECO:0007669"/>
    <property type="project" value="InterPro"/>
</dbReference>
<reference evidence="3" key="1">
    <citation type="submission" date="2022-01" db="EMBL/GenBank/DDBJ databases">
        <title>Genome Sequence Resource for Two Populations of Ditylenchus destructor, the Migratory Endoparasitic Phytonematode.</title>
        <authorList>
            <person name="Zhang H."/>
            <person name="Lin R."/>
            <person name="Xie B."/>
        </authorList>
    </citation>
    <scope>NUCLEOTIDE SEQUENCE</scope>
    <source>
        <strain evidence="3">BazhouSP</strain>
    </source>
</reference>
<dbReference type="InterPro" id="IPR027917">
    <property type="entry name" value="MITRAC7/Phoenixin"/>
</dbReference>
<feature type="transmembrane region" description="Helical" evidence="2">
    <location>
        <begin position="35"/>
        <end position="57"/>
    </location>
</feature>
<keyword evidence="4" id="KW-1185">Reference proteome</keyword>
<name>A0AAD4N030_9BILA</name>
<evidence type="ECO:0000256" key="2">
    <source>
        <dbReference type="SAM" id="Phobius"/>
    </source>
</evidence>
<evidence type="ECO:0000313" key="3">
    <source>
        <dbReference type="EMBL" id="KAI1711920.1"/>
    </source>
</evidence>
<proteinExistence type="predicted"/>
<keyword evidence="2" id="KW-0472">Membrane</keyword>
<gene>
    <name evidence="3" type="ORF">DdX_09881</name>
</gene>
<evidence type="ECO:0000313" key="4">
    <source>
        <dbReference type="Proteomes" id="UP001201812"/>
    </source>
</evidence>
<comment type="caution">
    <text evidence="3">The sequence shown here is derived from an EMBL/GenBank/DDBJ whole genome shotgun (WGS) entry which is preliminary data.</text>
</comment>
<feature type="region of interest" description="Disordered" evidence="1">
    <location>
        <begin position="84"/>
        <end position="110"/>
    </location>
</feature>
<accession>A0AAD4N030</accession>
<keyword evidence="2" id="KW-1133">Transmembrane helix</keyword>
<dbReference type="Proteomes" id="UP001201812">
    <property type="component" value="Unassembled WGS sequence"/>
</dbReference>
<dbReference type="EMBL" id="JAKKPZ010000020">
    <property type="protein sequence ID" value="KAI1711920.1"/>
    <property type="molecule type" value="Genomic_DNA"/>
</dbReference>
<protein>
    <submittedName>
        <fullName evidence="3">Uncharacterized protein</fullName>
    </submittedName>
</protein>
<evidence type="ECO:0000256" key="1">
    <source>
        <dbReference type="SAM" id="MobiDB-lite"/>
    </source>
</evidence>
<sequence>MLGKVMRYPEKAPVTYWTRIKNRYPKLERIRLPTLGTVGVVGTVALICAAFYAVAIYPMMNTKYYQAIQKENLARRGVDRDEWRKEIAGDQNPWSDPFEKFRKSKEKKNE</sequence>
<dbReference type="GO" id="GO:0005739">
    <property type="term" value="C:mitochondrion"/>
    <property type="evidence" value="ECO:0007669"/>
    <property type="project" value="GOC"/>
</dbReference>
<organism evidence="3 4">
    <name type="scientific">Ditylenchus destructor</name>
    <dbReference type="NCBI Taxonomy" id="166010"/>
    <lineage>
        <taxon>Eukaryota</taxon>
        <taxon>Metazoa</taxon>
        <taxon>Ecdysozoa</taxon>
        <taxon>Nematoda</taxon>
        <taxon>Chromadorea</taxon>
        <taxon>Rhabditida</taxon>
        <taxon>Tylenchina</taxon>
        <taxon>Tylenchomorpha</taxon>
        <taxon>Sphaerularioidea</taxon>
        <taxon>Anguinidae</taxon>
        <taxon>Anguininae</taxon>
        <taxon>Ditylenchus</taxon>
    </lineage>
</organism>
<dbReference type="AlphaFoldDB" id="A0AAD4N030"/>
<keyword evidence="2" id="KW-0812">Transmembrane</keyword>